<accession>A0ABM3ME36</accession>
<feature type="chain" id="PRO_5046490066" evidence="1">
    <location>
        <begin position="17"/>
        <end position="380"/>
    </location>
</feature>
<evidence type="ECO:0000313" key="3">
    <source>
        <dbReference type="Proteomes" id="UP001652740"/>
    </source>
</evidence>
<dbReference type="PROSITE" id="PS00134">
    <property type="entry name" value="TRYPSIN_HIS"/>
    <property type="match status" value="1"/>
</dbReference>
<dbReference type="PANTHER" id="PTHR24260">
    <property type="match status" value="1"/>
</dbReference>
<dbReference type="GeneID" id="113509958"/>
<dbReference type="InterPro" id="IPR001314">
    <property type="entry name" value="Peptidase_S1A"/>
</dbReference>
<dbReference type="InterPro" id="IPR009003">
    <property type="entry name" value="Peptidase_S1_PA"/>
</dbReference>
<dbReference type="InterPro" id="IPR001254">
    <property type="entry name" value="Trypsin_dom"/>
</dbReference>
<dbReference type="PANTHER" id="PTHR24260:SF143">
    <property type="entry name" value="SERINE PROTEASE GD-LIKE PROTEIN"/>
    <property type="match status" value="1"/>
</dbReference>
<dbReference type="Proteomes" id="UP001652740">
    <property type="component" value="Unplaced"/>
</dbReference>
<proteinExistence type="predicted"/>
<organism evidence="3 4">
    <name type="scientific">Galleria mellonella</name>
    <name type="common">Greater wax moth</name>
    <dbReference type="NCBI Taxonomy" id="7137"/>
    <lineage>
        <taxon>Eukaryota</taxon>
        <taxon>Metazoa</taxon>
        <taxon>Ecdysozoa</taxon>
        <taxon>Arthropoda</taxon>
        <taxon>Hexapoda</taxon>
        <taxon>Insecta</taxon>
        <taxon>Pterygota</taxon>
        <taxon>Neoptera</taxon>
        <taxon>Endopterygota</taxon>
        <taxon>Lepidoptera</taxon>
        <taxon>Glossata</taxon>
        <taxon>Ditrysia</taxon>
        <taxon>Pyraloidea</taxon>
        <taxon>Pyralidae</taxon>
        <taxon>Galleriinae</taxon>
        <taxon>Galleria</taxon>
    </lineage>
</organism>
<keyword evidence="3" id="KW-1185">Reference proteome</keyword>
<sequence length="380" mass="42415">MIRMTIVFFLLAAVNSVPQDRRNWTLLVNPLVSAPPCKGYTNMYMEFEPGLPPDEENSYKVYVNEELPLYSQIKLKFDSEATIILAVFDNYLVGRKGTAHIGLSTPDDGCGRRKVVHTELIVNGQPTKHGDWPWHGAIYRLDSSSLRYICGGTLVSKTYVLTAAHCTTINGVAVLPEILSIIFGKYNLIGGDTDTQERKIHEIIVHAEFNHRKLHNDISLLKLKSEVTFNDFVQPACLWHLNAYKNLPFSTVYGAVVGWGFDHTDKLSPELRQTIIPMVSDSKCIKSNPDFFGKILNNQKFCAGYRNGTSACNGDSGGGFVIFVPDIQGDYSANATGSWFVRGIVSLAIARRDAAICDNTEYTLFTDIAKYGEWIENHMS</sequence>
<feature type="signal peptide" evidence="1">
    <location>
        <begin position="1"/>
        <end position="16"/>
    </location>
</feature>
<dbReference type="CDD" id="cd00190">
    <property type="entry name" value="Tryp_SPc"/>
    <property type="match status" value="1"/>
</dbReference>
<dbReference type="InterPro" id="IPR051333">
    <property type="entry name" value="CLIP_Serine_Protease"/>
</dbReference>
<feature type="domain" description="Peptidase S1" evidence="2">
    <location>
        <begin position="121"/>
        <end position="380"/>
    </location>
</feature>
<evidence type="ECO:0000259" key="2">
    <source>
        <dbReference type="PROSITE" id="PS50240"/>
    </source>
</evidence>
<dbReference type="PRINTS" id="PR00722">
    <property type="entry name" value="CHYMOTRYPSIN"/>
</dbReference>
<dbReference type="PROSITE" id="PS50240">
    <property type="entry name" value="TRYPSIN_DOM"/>
    <property type="match status" value="1"/>
</dbReference>
<name>A0ABM3ME36_GALME</name>
<evidence type="ECO:0000256" key="1">
    <source>
        <dbReference type="SAM" id="SignalP"/>
    </source>
</evidence>
<protein>
    <submittedName>
        <fullName evidence="4">Chymotrypsin-like elastase family member 2A isoform X2</fullName>
    </submittedName>
</protein>
<reference evidence="4" key="1">
    <citation type="submission" date="2025-08" db="UniProtKB">
        <authorList>
            <consortium name="RefSeq"/>
        </authorList>
    </citation>
    <scope>IDENTIFICATION</scope>
    <source>
        <tissue evidence="4">Whole larvae</tissue>
    </source>
</reference>
<dbReference type="InterPro" id="IPR018114">
    <property type="entry name" value="TRYPSIN_HIS"/>
</dbReference>
<dbReference type="InterPro" id="IPR043504">
    <property type="entry name" value="Peptidase_S1_PA_chymotrypsin"/>
</dbReference>
<dbReference type="SMART" id="SM00020">
    <property type="entry name" value="Tryp_SPc"/>
    <property type="match status" value="1"/>
</dbReference>
<dbReference type="Gene3D" id="2.40.10.10">
    <property type="entry name" value="Trypsin-like serine proteases"/>
    <property type="match status" value="1"/>
</dbReference>
<dbReference type="SUPFAM" id="SSF50494">
    <property type="entry name" value="Trypsin-like serine proteases"/>
    <property type="match status" value="1"/>
</dbReference>
<keyword evidence="1" id="KW-0732">Signal</keyword>
<dbReference type="RefSeq" id="XP_052749492.1">
    <property type="nucleotide sequence ID" value="XM_052893532.1"/>
</dbReference>
<evidence type="ECO:0000313" key="4">
    <source>
        <dbReference type="RefSeq" id="XP_052749492.1"/>
    </source>
</evidence>
<gene>
    <name evidence="4" type="primary">LOC113509958</name>
</gene>
<dbReference type="Pfam" id="PF00089">
    <property type="entry name" value="Trypsin"/>
    <property type="match status" value="1"/>
</dbReference>